<reference evidence="1 2" key="1">
    <citation type="submission" date="2018-11" db="EMBL/GenBank/DDBJ databases">
        <authorList>
            <person name="Lopez-Roques C."/>
            <person name="Donnadieu C."/>
            <person name="Bouchez O."/>
            <person name="Klopp C."/>
            <person name="Cabau C."/>
            <person name="Zahm M."/>
        </authorList>
    </citation>
    <scope>NUCLEOTIDE SEQUENCE [LARGE SCALE GENOMIC DNA]</scope>
    <source>
        <strain evidence="1">RS831</strain>
        <tissue evidence="1">Whole body</tissue>
    </source>
</reference>
<organism evidence="1 2">
    <name type="scientific">Oryzias javanicus</name>
    <name type="common">Javanese ricefish</name>
    <name type="synonym">Aplocheilus javanicus</name>
    <dbReference type="NCBI Taxonomy" id="123683"/>
    <lineage>
        <taxon>Eukaryota</taxon>
        <taxon>Metazoa</taxon>
        <taxon>Chordata</taxon>
        <taxon>Craniata</taxon>
        <taxon>Vertebrata</taxon>
        <taxon>Euteleostomi</taxon>
        <taxon>Actinopterygii</taxon>
        <taxon>Neopterygii</taxon>
        <taxon>Teleostei</taxon>
        <taxon>Neoteleostei</taxon>
        <taxon>Acanthomorphata</taxon>
        <taxon>Ovalentaria</taxon>
        <taxon>Atherinomorphae</taxon>
        <taxon>Beloniformes</taxon>
        <taxon>Adrianichthyidae</taxon>
        <taxon>Oryziinae</taxon>
        <taxon>Oryzias</taxon>
    </lineage>
</organism>
<dbReference type="Proteomes" id="UP000283210">
    <property type="component" value="Chromosome 20"/>
</dbReference>
<name>A0A437C894_ORYJA</name>
<keyword evidence="2" id="KW-1185">Reference proteome</keyword>
<dbReference type="PANTHER" id="PTHR31025:SF29">
    <property type="entry name" value="SI:CH211-196P9.1"/>
    <property type="match status" value="1"/>
</dbReference>
<gene>
    <name evidence="1" type="ORF">OJAV_G00199170</name>
</gene>
<dbReference type="PANTHER" id="PTHR31025">
    <property type="entry name" value="SI:CH211-196P9.1-RELATED"/>
    <property type="match status" value="1"/>
</dbReference>
<proteinExistence type="predicted"/>
<evidence type="ECO:0000313" key="1">
    <source>
        <dbReference type="EMBL" id="RVE58917.1"/>
    </source>
</evidence>
<reference evidence="1 2" key="2">
    <citation type="submission" date="2019-01" db="EMBL/GenBank/DDBJ databases">
        <title>A chromosome length genome reference of the Java medaka (oryzias javanicus).</title>
        <authorList>
            <person name="Herpin A."/>
            <person name="Takehana Y."/>
            <person name="Naruse K."/>
            <person name="Ansai S."/>
            <person name="Kawaguchi M."/>
        </authorList>
    </citation>
    <scope>NUCLEOTIDE SEQUENCE [LARGE SCALE GENOMIC DNA]</scope>
    <source>
        <strain evidence="1">RS831</strain>
        <tissue evidence="1">Whole body</tissue>
    </source>
</reference>
<protein>
    <submittedName>
        <fullName evidence="1">Uncharacterized protein</fullName>
    </submittedName>
</protein>
<accession>A0A437C894</accession>
<dbReference type="AlphaFoldDB" id="A0A437C894"/>
<sequence>MDSTFAKNTVEQILTSKPAGITVINEYENTRTLKDSTRRLMVNIIVSHMREKEGRAISKATKEFHALGIVSLFPSLKDPYSKKGYEHFYDFQSNTGFLEWRVKTVQHKFRTSSTPQKKVQFRGGPTLLPRISGTSDDQRTGDECMEAISLLQHTTNCDLVFQKMRETFQYRRQILQDPQISADVLKIFTRFLDVKRLILQDFLLMFGAETASRFPERWTTSFKEKVIQEARSLKGSTVL</sequence>
<dbReference type="OrthoDB" id="7687839at2759"/>
<evidence type="ECO:0000313" key="2">
    <source>
        <dbReference type="Proteomes" id="UP000283210"/>
    </source>
</evidence>
<dbReference type="EMBL" id="CM012456">
    <property type="protein sequence ID" value="RVE58917.1"/>
    <property type="molecule type" value="Genomic_DNA"/>
</dbReference>